<organism evidence="1">
    <name type="scientific">marine metagenome</name>
    <dbReference type="NCBI Taxonomy" id="408172"/>
    <lineage>
        <taxon>unclassified sequences</taxon>
        <taxon>metagenomes</taxon>
        <taxon>ecological metagenomes</taxon>
    </lineage>
</organism>
<gene>
    <name evidence="1" type="ORF">METZ01_LOCUS161449</name>
</gene>
<name>A0A382B4B5_9ZZZZ</name>
<dbReference type="EMBL" id="UINC01028137">
    <property type="protein sequence ID" value="SVB08595.1"/>
    <property type="molecule type" value="Genomic_DNA"/>
</dbReference>
<accession>A0A382B4B5</accession>
<dbReference type="InterPro" id="IPR003772">
    <property type="entry name" value="YceD"/>
</dbReference>
<reference evidence="1" key="1">
    <citation type="submission" date="2018-05" db="EMBL/GenBank/DDBJ databases">
        <authorList>
            <person name="Lanie J.A."/>
            <person name="Ng W.-L."/>
            <person name="Kazmierczak K.M."/>
            <person name="Andrzejewski T.M."/>
            <person name="Davidsen T.M."/>
            <person name="Wayne K.J."/>
            <person name="Tettelin H."/>
            <person name="Glass J.I."/>
            <person name="Rusch D."/>
            <person name="Podicherti R."/>
            <person name="Tsui H.-C.T."/>
            <person name="Winkler M.E."/>
        </authorList>
    </citation>
    <scope>NUCLEOTIDE SEQUENCE</scope>
</reference>
<proteinExistence type="predicted"/>
<dbReference type="Pfam" id="PF02620">
    <property type="entry name" value="YceD"/>
    <property type="match status" value="1"/>
</dbReference>
<dbReference type="AlphaFoldDB" id="A0A382B4B5"/>
<protein>
    <recommendedName>
        <fullName evidence="2">DUF177 domain-containing protein</fullName>
    </recommendedName>
</protein>
<sequence length="181" mass="20212">MDILRRAMDFKVATLLKASSGHKKLESVSSTIEVDWSEFRCDVDGSVLLTKTDVGVWVSACLSAKIGRQCGNCLDSYVESMGLTIEEEYFPLVNLVTGERNELEEIDGDNFYIGEDNVLDLSDVVRQYASLHSSISSKCMKYCKGLCIDCGINLNKEKCNCRNNKKNTKLAALLESFRPMN</sequence>
<evidence type="ECO:0000313" key="1">
    <source>
        <dbReference type="EMBL" id="SVB08595.1"/>
    </source>
</evidence>
<evidence type="ECO:0008006" key="2">
    <source>
        <dbReference type="Google" id="ProtNLM"/>
    </source>
</evidence>